<dbReference type="GO" id="GO:0004566">
    <property type="term" value="F:beta-glucuronidase activity"/>
    <property type="evidence" value="ECO:0007669"/>
    <property type="project" value="TreeGrafter"/>
</dbReference>
<proteinExistence type="predicted"/>
<dbReference type="GO" id="GO:0009505">
    <property type="term" value="C:plant-type cell wall"/>
    <property type="evidence" value="ECO:0007669"/>
    <property type="project" value="TreeGrafter"/>
</dbReference>
<reference evidence="1" key="1">
    <citation type="submission" date="2018-05" db="EMBL/GenBank/DDBJ databases">
        <title>Draft genome of Mucuna pruriens seed.</title>
        <authorList>
            <person name="Nnadi N.E."/>
            <person name="Vos R."/>
            <person name="Hasami M.H."/>
            <person name="Devisetty U.K."/>
            <person name="Aguiy J.C."/>
        </authorList>
    </citation>
    <scope>NUCLEOTIDE SEQUENCE [LARGE SCALE GENOMIC DNA]</scope>
    <source>
        <strain evidence="1">JCA_2017</strain>
    </source>
</reference>
<sequence>MSAAYDTKTYCRQSLIGGNYGLLNTTNFQPNPDYYSALLWHRLMGRNVLSTTFSGTNKIRAYAHCAKQSKGITVLLINLDNNTSVEAEVTFNKNGKSLRHRKMSSHKKMMEVPLASETAREEYHLTPQDGNIHSQVMLLNGNALSVNSDGDIPPLDPLYVNPSEPISVAPFSIVFAHFPDAVVTACGQGRRKLVSLGV</sequence>
<protein>
    <submittedName>
        <fullName evidence="1">Heparanase-like protein 3</fullName>
    </submittedName>
</protein>
<organism evidence="1 2">
    <name type="scientific">Mucuna pruriens</name>
    <name type="common">Velvet bean</name>
    <name type="synonym">Dolichos pruriens</name>
    <dbReference type="NCBI Taxonomy" id="157652"/>
    <lineage>
        <taxon>Eukaryota</taxon>
        <taxon>Viridiplantae</taxon>
        <taxon>Streptophyta</taxon>
        <taxon>Embryophyta</taxon>
        <taxon>Tracheophyta</taxon>
        <taxon>Spermatophyta</taxon>
        <taxon>Magnoliopsida</taxon>
        <taxon>eudicotyledons</taxon>
        <taxon>Gunneridae</taxon>
        <taxon>Pentapetalae</taxon>
        <taxon>rosids</taxon>
        <taxon>fabids</taxon>
        <taxon>Fabales</taxon>
        <taxon>Fabaceae</taxon>
        <taxon>Papilionoideae</taxon>
        <taxon>50 kb inversion clade</taxon>
        <taxon>NPAAA clade</taxon>
        <taxon>indigoferoid/millettioid clade</taxon>
        <taxon>Phaseoleae</taxon>
        <taxon>Mucuna</taxon>
    </lineage>
</organism>
<dbReference type="AlphaFoldDB" id="A0A371EPJ4"/>
<evidence type="ECO:0000313" key="1">
    <source>
        <dbReference type="EMBL" id="RDX67967.1"/>
    </source>
</evidence>
<comment type="caution">
    <text evidence="1">The sequence shown here is derived from an EMBL/GenBank/DDBJ whole genome shotgun (WGS) entry which is preliminary data.</text>
</comment>
<dbReference type="Proteomes" id="UP000257109">
    <property type="component" value="Unassembled WGS sequence"/>
</dbReference>
<evidence type="ECO:0000313" key="2">
    <source>
        <dbReference type="Proteomes" id="UP000257109"/>
    </source>
</evidence>
<dbReference type="EMBL" id="QJKJ01012752">
    <property type="protein sequence ID" value="RDX67967.1"/>
    <property type="molecule type" value="Genomic_DNA"/>
</dbReference>
<accession>A0A371EPJ4</accession>
<name>A0A371EPJ4_MUCPR</name>
<dbReference type="PANTHER" id="PTHR14363:SF17">
    <property type="entry name" value="HEPARANASE-LIKE PROTEIN 3"/>
    <property type="match status" value="1"/>
</dbReference>
<dbReference type="OrthoDB" id="1727988at2759"/>
<keyword evidence="2" id="KW-1185">Reference proteome</keyword>
<gene>
    <name evidence="1" type="ORF">CR513_53095</name>
</gene>
<dbReference type="STRING" id="157652.A0A371EPJ4"/>
<dbReference type="PANTHER" id="PTHR14363">
    <property type="entry name" value="HEPARANASE-RELATED"/>
    <property type="match status" value="1"/>
</dbReference>
<dbReference type="Gene3D" id="3.20.20.80">
    <property type="entry name" value="Glycosidases"/>
    <property type="match status" value="1"/>
</dbReference>